<accession>A0A6U4D005</accession>
<proteinExistence type="predicted"/>
<sequence>MRATAANVMTTLPAVQASQSTKECRPDPYLLMTQCHSLWCPADEARGSQNWVAVSSSDENGRNASSGELCSRIARVLLRPPNALSRRFRRKVREHEGRGTALAWMALQELSNRLQKERESRRSKVVLGLPIVLYGEQRSVQRASSALETHPGHPPKCLVTSLHSGSTRRM</sequence>
<evidence type="ECO:0000313" key="2">
    <source>
        <dbReference type="EMBL" id="CAD9058635.1"/>
    </source>
</evidence>
<dbReference type="EMBL" id="HBGB01023696">
    <property type="protein sequence ID" value="CAD9058635.1"/>
    <property type="molecule type" value="Transcribed_RNA"/>
</dbReference>
<dbReference type="AlphaFoldDB" id="A0A6U4D005"/>
<feature type="compositionally biased region" description="Polar residues" evidence="1">
    <location>
        <begin position="161"/>
        <end position="170"/>
    </location>
</feature>
<feature type="region of interest" description="Disordered" evidence="1">
    <location>
        <begin position="143"/>
        <end position="170"/>
    </location>
</feature>
<dbReference type="EMBL" id="HBGB01023697">
    <property type="protein sequence ID" value="CAD9058636.1"/>
    <property type="molecule type" value="Transcribed_RNA"/>
</dbReference>
<reference evidence="3" key="1">
    <citation type="submission" date="2021-01" db="EMBL/GenBank/DDBJ databases">
        <authorList>
            <person name="Corre E."/>
            <person name="Pelletier E."/>
            <person name="Niang G."/>
            <person name="Scheremetjew M."/>
            <person name="Finn R."/>
            <person name="Kale V."/>
            <person name="Holt S."/>
            <person name="Cochrane G."/>
            <person name="Meng A."/>
            <person name="Brown T."/>
            <person name="Cohen L."/>
        </authorList>
    </citation>
    <scope>NUCLEOTIDE SEQUENCE</scope>
    <source>
        <strain evidence="3">CCMP3346</strain>
    </source>
</reference>
<gene>
    <name evidence="2" type="ORF">VBRA1451_LOCUS13705</name>
    <name evidence="3" type="ORF">VBRA1451_LOCUS13706</name>
</gene>
<name>A0A6U4D005_9ALVE</name>
<organism evidence="3">
    <name type="scientific">Vitrella brassicaformis</name>
    <dbReference type="NCBI Taxonomy" id="1169539"/>
    <lineage>
        <taxon>Eukaryota</taxon>
        <taxon>Sar</taxon>
        <taxon>Alveolata</taxon>
        <taxon>Colpodellida</taxon>
        <taxon>Vitrellaceae</taxon>
        <taxon>Vitrella</taxon>
    </lineage>
</organism>
<evidence type="ECO:0000256" key="1">
    <source>
        <dbReference type="SAM" id="MobiDB-lite"/>
    </source>
</evidence>
<protein>
    <submittedName>
        <fullName evidence="3">Uncharacterized protein</fullName>
    </submittedName>
</protein>
<evidence type="ECO:0000313" key="3">
    <source>
        <dbReference type="EMBL" id="CAD9058636.1"/>
    </source>
</evidence>